<sequence>MIFLIPLLIIVGVIFGIDHLYFSNENNKIESKKEVKQEINSSLIDERSKYIEKLFNSKSKQ</sequence>
<reference evidence="1" key="1">
    <citation type="submission" date="2020-07" db="EMBL/GenBank/DDBJ databases">
        <title>Campylobacter molothri sp. nov. isolated from wild birds.</title>
        <authorList>
            <person name="Miller W.G."/>
            <person name="Chapman M.H."/>
            <person name="Yee E."/>
            <person name="Lopes B.S."/>
            <person name="Forbes K.J."/>
        </authorList>
    </citation>
    <scope>NUCLEOTIDE SEQUENCE</scope>
    <source>
        <strain evidence="1">RM9754</strain>
    </source>
</reference>
<organism evidence="1 2">
    <name type="scientific">Campylobacter molothri</name>
    <dbReference type="NCBI Taxonomy" id="1032242"/>
    <lineage>
        <taxon>Bacteria</taxon>
        <taxon>Pseudomonadati</taxon>
        <taxon>Campylobacterota</taxon>
        <taxon>Epsilonproteobacteria</taxon>
        <taxon>Campylobacterales</taxon>
        <taxon>Campylobacteraceae</taxon>
        <taxon>Campylobacter</taxon>
    </lineage>
</organism>
<comment type="caution">
    <text evidence="1">The sequence shown here is derived from an EMBL/GenBank/DDBJ whole genome shotgun (WGS) entry which is preliminary data.</text>
</comment>
<gene>
    <name evidence="1" type="ORF">H2252_00175</name>
</gene>
<name>A0ACC5VYP0_9BACT</name>
<dbReference type="Proteomes" id="UP001319828">
    <property type="component" value="Unassembled WGS sequence"/>
</dbReference>
<proteinExistence type="predicted"/>
<evidence type="ECO:0000313" key="1">
    <source>
        <dbReference type="EMBL" id="MBZ7973802.1"/>
    </source>
</evidence>
<accession>A0ACC5VYP0</accession>
<evidence type="ECO:0000313" key="2">
    <source>
        <dbReference type="Proteomes" id="UP001319828"/>
    </source>
</evidence>
<protein>
    <submittedName>
        <fullName evidence="1">Uncharacterized protein</fullName>
    </submittedName>
</protein>
<dbReference type="EMBL" id="JACHUQ010000001">
    <property type="protein sequence ID" value="MBZ7973802.1"/>
    <property type="molecule type" value="Genomic_DNA"/>
</dbReference>
<keyword evidence="2" id="KW-1185">Reference proteome</keyword>